<evidence type="ECO:0000256" key="1">
    <source>
        <dbReference type="ARBA" id="ARBA00004141"/>
    </source>
</evidence>
<keyword evidence="2 6" id="KW-0812">Transmembrane</keyword>
<feature type="transmembrane region" description="Helical" evidence="6">
    <location>
        <begin position="114"/>
        <end position="134"/>
    </location>
</feature>
<keyword evidence="3" id="KW-0813">Transport</keyword>
<evidence type="ECO:0000256" key="3">
    <source>
        <dbReference type="ARBA" id="ARBA00022906"/>
    </source>
</evidence>
<evidence type="ECO:0000313" key="9">
    <source>
        <dbReference type="Proteomes" id="UP000295129"/>
    </source>
</evidence>
<feature type="domain" description="Cation efflux protein transmembrane" evidence="7">
    <location>
        <begin position="24"/>
        <end position="202"/>
    </location>
</feature>
<dbReference type="EMBL" id="SNVV01000009">
    <property type="protein sequence ID" value="TDN50360.1"/>
    <property type="molecule type" value="Genomic_DNA"/>
</dbReference>
<evidence type="ECO:0000256" key="5">
    <source>
        <dbReference type="ARBA" id="ARBA00023136"/>
    </source>
</evidence>
<evidence type="ECO:0000256" key="4">
    <source>
        <dbReference type="ARBA" id="ARBA00022989"/>
    </source>
</evidence>
<dbReference type="GO" id="GO:0005886">
    <property type="term" value="C:plasma membrane"/>
    <property type="evidence" value="ECO:0007669"/>
    <property type="project" value="TreeGrafter"/>
</dbReference>
<feature type="transmembrane region" description="Helical" evidence="6">
    <location>
        <begin position="154"/>
        <end position="171"/>
    </location>
</feature>
<evidence type="ECO:0000259" key="7">
    <source>
        <dbReference type="Pfam" id="PF01545"/>
    </source>
</evidence>
<dbReference type="Pfam" id="PF01545">
    <property type="entry name" value="Cation_efflux"/>
    <property type="match status" value="1"/>
</dbReference>
<keyword evidence="3" id="KW-0864">Zinc transport</keyword>
<reference evidence="8 9" key="1">
    <citation type="submission" date="2019-03" db="EMBL/GenBank/DDBJ databases">
        <title>Genomic Encyclopedia of Type Strains, Phase IV (KMG-IV): sequencing the most valuable type-strain genomes for metagenomic binning, comparative biology and taxonomic classification.</title>
        <authorList>
            <person name="Goeker M."/>
        </authorList>
    </citation>
    <scope>NUCLEOTIDE SEQUENCE [LARGE SCALE GENOMIC DNA]</scope>
    <source>
        <strain evidence="8 9">DSM 12121</strain>
    </source>
</reference>
<comment type="caution">
    <text evidence="8">The sequence shown here is derived from an EMBL/GenBank/DDBJ whole genome shotgun (WGS) entry which is preliminary data.</text>
</comment>
<comment type="subcellular location">
    <subcellularLocation>
        <location evidence="1">Membrane</location>
        <topology evidence="1">Multi-pass membrane protein</topology>
    </subcellularLocation>
</comment>
<proteinExistence type="predicted"/>
<keyword evidence="3" id="KW-0406">Ion transport</keyword>
<name>A0A4R6DYE0_9RHOO</name>
<dbReference type="InterPro" id="IPR058533">
    <property type="entry name" value="Cation_efflux_TM"/>
</dbReference>
<keyword evidence="5 6" id="KW-0472">Membrane</keyword>
<gene>
    <name evidence="8" type="ORF">C7389_10951</name>
</gene>
<dbReference type="AlphaFoldDB" id="A0A4R6DYE0"/>
<dbReference type="PANTHER" id="PTHR11562:SF17">
    <property type="entry name" value="RE54080P-RELATED"/>
    <property type="match status" value="1"/>
</dbReference>
<feature type="transmembrane region" description="Helical" evidence="6">
    <location>
        <begin position="82"/>
        <end position="102"/>
    </location>
</feature>
<dbReference type="SUPFAM" id="SSF161111">
    <property type="entry name" value="Cation efflux protein transmembrane domain-like"/>
    <property type="match status" value="1"/>
</dbReference>
<dbReference type="Gene3D" id="1.20.1510.10">
    <property type="entry name" value="Cation efflux protein transmembrane domain"/>
    <property type="match status" value="1"/>
</dbReference>
<keyword evidence="9" id="KW-1185">Reference proteome</keyword>
<dbReference type="InterPro" id="IPR027469">
    <property type="entry name" value="Cation_efflux_TMD_sf"/>
</dbReference>
<evidence type="ECO:0000256" key="2">
    <source>
        <dbReference type="ARBA" id="ARBA00022692"/>
    </source>
</evidence>
<feature type="transmembrane region" description="Helical" evidence="6">
    <location>
        <begin position="23"/>
        <end position="41"/>
    </location>
</feature>
<keyword evidence="3" id="KW-0862">Zinc</keyword>
<accession>A0A4R6DYE0</accession>
<sequence>MACCNGNCASSSTPPAGPRYRRVLWIALVLNAAMFLVEIVGGMRSGSVSLLADAVDFAGDAANYGLSLAVLGMGLRWRARAALVKGLTMGAYGVLVLGKTAWNLAAGDVPEPYTMGAVAILALAVNVAVAVMLYAWREGDANMRSVWLCSRNDAIGNLAVAAAALGVFGTSQAWPDLLVAAIMAALALTAAVTVVRQARQELASLKTAPAAGTVQLVRSRQL</sequence>
<feature type="transmembrane region" description="Helical" evidence="6">
    <location>
        <begin position="177"/>
        <end position="195"/>
    </location>
</feature>
<evidence type="ECO:0000256" key="6">
    <source>
        <dbReference type="SAM" id="Phobius"/>
    </source>
</evidence>
<dbReference type="RefSeq" id="WP_133591551.1">
    <property type="nucleotide sequence ID" value="NZ_SNVV01000009.1"/>
</dbReference>
<evidence type="ECO:0000313" key="8">
    <source>
        <dbReference type="EMBL" id="TDN50360.1"/>
    </source>
</evidence>
<dbReference type="Proteomes" id="UP000295129">
    <property type="component" value="Unassembled WGS sequence"/>
</dbReference>
<protein>
    <submittedName>
        <fullName evidence="8">Co/Zn/Cd efflux system component</fullName>
    </submittedName>
</protein>
<dbReference type="OrthoDB" id="9799649at2"/>
<keyword evidence="4 6" id="KW-1133">Transmembrane helix</keyword>
<organism evidence="8 9">
    <name type="scientific">Azoarcus indigens</name>
    <dbReference type="NCBI Taxonomy" id="29545"/>
    <lineage>
        <taxon>Bacteria</taxon>
        <taxon>Pseudomonadati</taxon>
        <taxon>Pseudomonadota</taxon>
        <taxon>Betaproteobacteria</taxon>
        <taxon>Rhodocyclales</taxon>
        <taxon>Zoogloeaceae</taxon>
        <taxon>Azoarcus</taxon>
    </lineage>
</organism>
<dbReference type="GO" id="GO:0005385">
    <property type="term" value="F:zinc ion transmembrane transporter activity"/>
    <property type="evidence" value="ECO:0007669"/>
    <property type="project" value="TreeGrafter"/>
</dbReference>
<dbReference type="InterPro" id="IPR050681">
    <property type="entry name" value="CDF/SLC30A"/>
</dbReference>
<dbReference type="PANTHER" id="PTHR11562">
    <property type="entry name" value="CATION EFFLUX PROTEIN/ ZINC TRANSPORTER"/>
    <property type="match status" value="1"/>
</dbReference>